<proteinExistence type="predicted"/>
<keyword evidence="1" id="KW-1133">Transmembrane helix</keyword>
<evidence type="ECO:0000313" key="2">
    <source>
        <dbReference type="EMBL" id="CAI8019813.1"/>
    </source>
</evidence>
<comment type="caution">
    <text evidence="2">The sequence shown here is derived from an EMBL/GenBank/DDBJ whole genome shotgun (WGS) entry which is preliminary data.</text>
</comment>
<reference evidence="2" key="1">
    <citation type="submission" date="2023-03" db="EMBL/GenBank/DDBJ databases">
        <authorList>
            <person name="Steffen K."/>
            <person name="Cardenas P."/>
        </authorList>
    </citation>
    <scope>NUCLEOTIDE SEQUENCE</scope>
</reference>
<gene>
    <name evidence="2" type="ORF">GBAR_LOCUS11871</name>
</gene>
<evidence type="ECO:0000313" key="3">
    <source>
        <dbReference type="Proteomes" id="UP001174909"/>
    </source>
</evidence>
<evidence type="ECO:0000256" key="1">
    <source>
        <dbReference type="SAM" id="Phobius"/>
    </source>
</evidence>
<organism evidence="2 3">
    <name type="scientific">Geodia barretti</name>
    <name type="common">Barrett's horny sponge</name>
    <dbReference type="NCBI Taxonomy" id="519541"/>
    <lineage>
        <taxon>Eukaryota</taxon>
        <taxon>Metazoa</taxon>
        <taxon>Porifera</taxon>
        <taxon>Demospongiae</taxon>
        <taxon>Heteroscleromorpha</taxon>
        <taxon>Tetractinellida</taxon>
        <taxon>Astrophorina</taxon>
        <taxon>Geodiidae</taxon>
        <taxon>Geodia</taxon>
    </lineage>
</organism>
<sequence length="105" mass="11578">MSPELIAILAMGFAVIGIQMTTFIYLMQRMDRIEARMTSLEVGLSGRMSSLEVETKESMAELRIEMVERMSTLEVSLTERVARLEGVVLGRMESGNGTLGTTGDD</sequence>
<dbReference type="Proteomes" id="UP001174909">
    <property type="component" value="Unassembled WGS sequence"/>
</dbReference>
<keyword evidence="1" id="KW-0812">Transmembrane</keyword>
<feature type="transmembrane region" description="Helical" evidence="1">
    <location>
        <begin position="6"/>
        <end position="27"/>
    </location>
</feature>
<name>A0AA35RXX7_GEOBA</name>
<dbReference type="EMBL" id="CASHTH010001778">
    <property type="protein sequence ID" value="CAI8019813.1"/>
    <property type="molecule type" value="Genomic_DNA"/>
</dbReference>
<keyword evidence="1" id="KW-0472">Membrane</keyword>
<keyword evidence="3" id="KW-1185">Reference proteome</keyword>
<dbReference type="AlphaFoldDB" id="A0AA35RXX7"/>
<protein>
    <submittedName>
        <fullName evidence="2">Uncharacterized protein</fullName>
    </submittedName>
</protein>
<accession>A0AA35RXX7</accession>